<dbReference type="InterPro" id="IPR036637">
    <property type="entry name" value="Phosphohistidine_dom_sf"/>
</dbReference>
<dbReference type="OrthoDB" id="9765468at2"/>
<evidence type="ECO:0000313" key="2">
    <source>
        <dbReference type="EMBL" id="TFD45994.1"/>
    </source>
</evidence>
<dbReference type="RefSeq" id="WP_134520911.1">
    <property type="nucleotide sequence ID" value="NZ_SOHE01000078.1"/>
</dbReference>
<dbReference type="PANTHER" id="PTHR43615:SF1">
    <property type="entry name" value="PPDK_N DOMAIN-CONTAINING PROTEIN"/>
    <property type="match status" value="1"/>
</dbReference>
<dbReference type="Pfam" id="PF00391">
    <property type="entry name" value="PEP-utilizers"/>
    <property type="match status" value="1"/>
</dbReference>
<name>A0A4R8ZUK0_9MICO</name>
<dbReference type="InterPro" id="IPR008279">
    <property type="entry name" value="PEP-util_enz_mobile_dom"/>
</dbReference>
<dbReference type="AlphaFoldDB" id="A0A4R8ZUK0"/>
<sequence length="651" mass="72457">MTEKSFPSPYDQAPAAGAEGWKDLYAYNLVFQQNRREVEEGKFWFCDSQHWPTVTKPFETIGFEFAVSCLGQYNTRHLLIPPANGIEFRIHNGYVFMSPVGVPEAEIAARVPEFMARAGHYFQNWETLLEQWQGKIHGTIDELNALSFAALPDKVDINDVTSGKGTGPNNDLLARYDELIALTYRAWQYHFEFLNLGYVAYLDFFSFCTEVFPGIPDQAVAKMVQGVDMELFRPDDELKKLAKLAVELGLTGLFGDTENPEATLAGLAAASGGTEWIAAFTEAKDPWFNFTVGNGFYAHDKYWIDHLELPLGYIRDYIGRLQNGQIIDRPVAELVAERDRITEEYCELLSPEQLAAFEGKLGLARQVYPYVENHNFYIEHWTMGVFWRKARELSAMLQQQGFWADADGMFFLRRDEVREALFDYVTGWAVGAPAIGPSYWPEEVERRRGIVDALQQQRPQPALNTPPAVITEPFTLMLWGITSDQIKNWLGDSDAPEGEFRGMAASSGVAEGPARVISSSDQLSEVREGDILVAPVTAPSWGPIFGKIRATVTDIGGMMSHAAIVCREYGMPAVTGTGTASSQIVTGQWLRVDGNNGTVTIVEEHATEERAAEDHVHDLTLAGDAAMQLEQTLEPAGFEAIDGTVFEGSHA</sequence>
<dbReference type="NCBIfam" id="NF006153">
    <property type="entry name" value="PRK08296.1-5"/>
    <property type="match status" value="1"/>
</dbReference>
<dbReference type="Proteomes" id="UP000297447">
    <property type="component" value="Unassembled WGS sequence"/>
</dbReference>
<dbReference type="InterPro" id="IPR051549">
    <property type="entry name" value="PEP_Utilizing_Enz"/>
</dbReference>
<accession>A0A4R8ZUK0</accession>
<feature type="domain" description="PEP-utilising enzyme mobile" evidence="1">
    <location>
        <begin position="527"/>
        <end position="597"/>
    </location>
</feature>
<dbReference type="SUPFAM" id="SSF52009">
    <property type="entry name" value="Phosphohistidine domain"/>
    <property type="match status" value="1"/>
</dbReference>
<organism evidence="2 3">
    <name type="scientific">Cryobacterium frigoriphilum</name>
    <dbReference type="NCBI Taxonomy" id="1259150"/>
    <lineage>
        <taxon>Bacteria</taxon>
        <taxon>Bacillati</taxon>
        <taxon>Actinomycetota</taxon>
        <taxon>Actinomycetes</taxon>
        <taxon>Micrococcales</taxon>
        <taxon>Microbacteriaceae</taxon>
        <taxon>Cryobacterium</taxon>
    </lineage>
</organism>
<proteinExistence type="predicted"/>
<dbReference type="PANTHER" id="PTHR43615">
    <property type="entry name" value="PHOSPHOENOLPYRUVATE SYNTHASE-RELATED"/>
    <property type="match status" value="1"/>
</dbReference>
<protein>
    <recommendedName>
        <fullName evidence="1">PEP-utilising enzyme mobile domain-containing protein</fullName>
    </recommendedName>
</protein>
<gene>
    <name evidence="2" type="ORF">E3T55_17970</name>
</gene>
<keyword evidence="3" id="KW-1185">Reference proteome</keyword>
<comment type="caution">
    <text evidence="2">The sequence shown here is derived from an EMBL/GenBank/DDBJ whole genome shotgun (WGS) entry which is preliminary data.</text>
</comment>
<dbReference type="GO" id="GO:0016772">
    <property type="term" value="F:transferase activity, transferring phosphorus-containing groups"/>
    <property type="evidence" value="ECO:0007669"/>
    <property type="project" value="InterPro"/>
</dbReference>
<dbReference type="NCBIfam" id="NF006150">
    <property type="entry name" value="PRK08296.1-2"/>
    <property type="match status" value="1"/>
</dbReference>
<dbReference type="EMBL" id="SOHE01000078">
    <property type="protein sequence ID" value="TFD45994.1"/>
    <property type="molecule type" value="Genomic_DNA"/>
</dbReference>
<evidence type="ECO:0000313" key="3">
    <source>
        <dbReference type="Proteomes" id="UP000297447"/>
    </source>
</evidence>
<evidence type="ECO:0000259" key="1">
    <source>
        <dbReference type="Pfam" id="PF00391"/>
    </source>
</evidence>
<reference evidence="2 3" key="1">
    <citation type="submission" date="2019-03" db="EMBL/GenBank/DDBJ databases">
        <title>Genomics of glacier-inhabiting Cryobacterium strains.</title>
        <authorList>
            <person name="Liu Q."/>
            <person name="Xin Y.-H."/>
        </authorList>
    </citation>
    <scope>NUCLEOTIDE SEQUENCE [LARGE SCALE GENOMIC DNA]</scope>
    <source>
        <strain evidence="2 3">Hh14</strain>
    </source>
</reference>
<dbReference type="Gene3D" id="3.50.30.10">
    <property type="entry name" value="Phosphohistidine domain"/>
    <property type="match status" value="1"/>
</dbReference>